<keyword evidence="2 5" id="KW-0238">DNA-binding</keyword>
<dbReference type="InterPro" id="IPR028082">
    <property type="entry name" value="Peripla_BP_I"/>
</dbReference>
<dbReference type="EMBL" id="CP123385">
    <property type="protein sequence ID" value="XCC96471.1"/>
    <property type="molecule type" value="Genomic_DNA"/>
</dbReference>
<dbReference type="SUPFAM" id="SSF47413">
    <property type="entry name" value="lambda repressor-like DNA-binding domains"/>
    <property type="match status" value="1"/>
</dbReference>
<keyword evidence="1" id="KW-0805">Transcription regulation</keyword>
<dbReference type="PANTHER" id="PTHR30146:SF152">
    <property type="entry name" value="TRANSCRIPTIONAL REGULATORY PROTEIN"/>
    <property type="match status" value="1"/>
</dbReference>
<dbReference type="Gene3D" id="1.10.260.40">
    <property type="entry name" value="lambda repressor-like DNA-binding domains"/>
    <property type="match status" value="1"/>
</dbReference>
<proteinExistence type="predicted"/>
<evidence type="ECO:0000256" key="3">
    <source>
        <dbReference type="ARBA" id="ARBA00023163"/>
    </source>
</evidence>
<organism evidence="5">
    <name type="scientific">Alloyangia sp. H15</name>
    <dbReference type="NCBI Taxonomy" id="3029062"/>
    <lineage>
        <taxon>Bacteria</taxon>
        <taxon>Pseudomonadati</taxon>
        <taxon>Pseudomonadota</taxon>
        <taxon>Alphaproteobacteria</taxon>
        <taxon>Rhodobacterales</taxon>
        <taxon>Roseobacteraceae</taxon>
        <taxon>Alloyangia</taxon>
    </lineage>
</organism>
<dbReference type="Pfam" id="PF00356">
    <property type="entry name" value="LacI"/>
    <property type="match status" value="1"/>
</dbReference>
<dbReference type="PANTHER" id="PTHR30146">
    <property type="entry name" value="LACI-RELATED TRANSCRIPTIONAL REPRESSOR"/>
    <property type="match status" value="1"/>
</dbReference>
<dbReference type="SUPFAM" id="SSF53822">
    <property type="entry name" value="Periplasmic binding protein-like I"/>
    <property type="match status" value="1"/>
</dbReference>
<name>A0AAU8AP31_9RHOB</name>
<evidence type="ECO:0000259" key="4">
    <source>
        <dbReference type="PROSITE" id="PS50932"/>
    </source>
</evidence>
<sequence length="350" mass="38395">MTEQSFPMRPTTKDLAKAAGVSLATVDRVLNARPGVREKTVKAVNEAIERIGFVRNQSAANLARGRRYRFQFLLPEAGDDFLATLVERIEESRAAFLSESLEISMRRVLSNDPHLTAQALSRVSPARVDGVAIMAPESPQVRDATTRLIERGVEVVQFISGQPGLRPLDFVGVDNNSAGATAGRLMGRFLGERKGTILVVAETMNSLDSVERRLGFDTVLTADFPNLSALPSVETYGDPARTRMVIANSYANHPDIVGAYLMSSEVRLPLEALCGASDPMRQVIIAHERTGYSEEKLRNGTLDAVIAQNPGHLVRSAIRVLKARSDGREPLASQERIRIEIYIKENLGLY</sequence>
<dbReference type="PROSITE" id="PS50932">
    <property type="entry name" value="HTH_LACI_2"/>
    <property type="match status" value="1"/>
</dbReference>
<dbReference type="Pfam" id="PF13407">
    <property type="entry name" value="Peripla_BP_4"/>
    <property type="match status" value="1"/>
</dbReference>
<dbReference type="GO" id="GO:0003700">
    <property type="term" value="F:DNA-binding transcription factor activity"/>
    <property type="evidence" value="ECO:0007669"/>
    <property type="project" value="TreeGrafter"/>
</dbReference>
<reference evidence="5" key="1">
    <citation type="submission" date="2023-02" db="EMBL/GenBank/DDBJ databases">
        <title>Description and genomic characterization of Salipiger bruguierae sp. nov., isolated from the sediment of mangrove plant Bruguiera sexangula.</title>
        <authorList>
            <person name="Long M."/>
        </authorList>
    </citation>
    <scope>NUCLEOTIDE SEQUENCE</scope>
    <source>
        <strain evidence="5">H15</strain>
    </source>
</reference>
<dbReference type="SMART" id="SM00354">
    <property type="entry name" value="HTH_LACI"/>
    <property type="match status" value="1"/>
</dbReference>
<dbReference type="CDD" id="cd06307">
    <property type="entry name" value="PBP1_sugar_binding"/>
    <property type="match status" value="1"/>
</dbReference>
<keyword evidence="3" id="KW-0804">Transcription</keyword>
<dbReference type="GO" id="GO:0000976">
    <property type="term" value="F:transcription cis-regulatory region binding"/>
    <property type="evidence" value="ECO:0007669"/>
    <property type="project" value="TreeGrafter"/>
</dbReference>
<dbReference type="InterPro" id="IPR010982">
    <property type="entry name" value="Lambda_DNA-bd_dom_sf"/>
</dbReference>
<dbReference type="CDD" id="cd01392">
    <property type="entry name" value="HTH_LacI"/>
    <property type="match status" value="1"/>
</dbReference>
<accession>A0AAU8AP31</accession>
<evidence type="ECO:0000313" key="5">
    <source>
        <dbReference type="EMBL" id="XCC96471.1"/>
    </source>
</evidence>
<dbReference type="InterPro" id="IPR000843">
    <property type="entry name" value="HTH_LacI"/>
</dbReference>
<dbReference type="InterPro" id="IPR025997">
    <property type="entry name" value="SBP_2_dom"/>
</dbReference>
<dbReference type="AlphaFoldDB" id="A0AAU8AP31"/>
<evidence type="ECO:0000256" key="1">
    <source>
        <dbReference type="ARBA" id="ARBA00023015"/>
    </source>
</evidence>
<evidence type="ECO:0000256" key="2">
    <source>
        <dbReference type="ARBA" id="ARBA00023125"/>
    </source>
</evidence>
<dbReference type="Gene3D" id="3.40.50.2300">
    <property type="match status" value="2"/>
</dbReference>
<protein>
    <submittedName>
        <fullName evidence="5">LacI family DNA-binding transcriptional regulator</fullName>
    </submittedName>
</protein>
<gene>
    <name evidence="5" type="ORF">PVT71_17480</name>
</gene>
<feature type="domain" description="HTH lacI-type" evidence="4">
    <location>
        <begin position="10"/>
        <end position="64"/>
    </location>
</feature>
<dbReference type="RefSeq" id="WP_353475347.1">
    <property type="nucleotide sequence ID" value="NZ_CP123385.1"/>
</dbReference>